<evidence type="ECO:0000313" key="4">
    <source>
        <dbReference type="EMBL" id="CAG8718886.1"/>
    </source>
</evidence>
<comment type="caution">
    <text evidence="4">The sequence shown here is derived from an EMBL/GenBank/DDBJ whole genome shotgun (WGS) entry which is preliminary data.</text>
</comment>
<gene>
    <name evidence="4" type="ORF">FCALED_LOCUS14294</name>
</gene>
<evidence type="ECO:0000256" key="1">
    <source>
        <dbReference type="PROSITE-ProRule" id="PRU00325"/>
    </source>
</evidence>
<sequence>KKKESAAFTKDSVAFVGNSNSSVAFAEGSISFAKDSNATFAEGSVAFEDDSDTRGSVILVRESDTSRKEIENEVQINVGDTFSSWDEVDIKLNLYAKTAGFSIRQKSLLYCAKIVLKEAIDITKYNYSDGFLKDQLDRPQTSIFFLLERIQLSDIIEIWELTGLTKSYKHYVILLIDSGHLCTCLAIINRGLVCSHFFYVMMNSKVVKFNTHLIAKRWYLKDIQDRDDQNNLQYECMEIEIQFQQDSNGNHELLVADLHILNQLRTPDIFTADVKQCVQRKEKYAYRFGKIKKALNLVLDLGCETEFIDMVNGFINRKKNDIDDMNDENKENLNVTKISALNPPDPNLQSSSRIALHTYDVSNHGQDNDHMALDDIGENTSK</sequence>
<keyword evidence="1" id="KW-0862">Zinc</keyword>
<feature type="non-terminal residue" evidence="4">
    <location>
        <position position="1"/>
    </location>
</feature>
<reference evidence="4" key="1">
    <citation type="submission" date="2021-06" db="EMBL/GenBank/DDBJ databases">
        <authorList>
            <person name="Kallberg Y."/>
            <person name="Tangrot J."/>
            <person name="Rosling A."/>
        </authorList>
    </citation>
    <scope>NUCLEOTIDE SEQUENCE</scope>
    <source>
        <strain evidence="4">UK204</strain>
    </source>
</reference>
<dbReference type="GO" id="GO:0008270">
    <property type="term" value="F:zinc ion binding"/>
    <property type="evidence" value="ECO:0007669"/>
    <property type="project" value="UniProtKB-KW"/>
</dbReference>
<evidence type="ECO:0000259" key="3">
    <source>
        <dbReference type="PROSITE" id="PS50966"/>
    </source>
</evidence>
<feature type="domain" description="SWIM-type" evidence="3">
    <location>
        <begin position="171"/>
        <end position="205"/>
    </location>
</feature>
<accession>A0A9N9NAC3</accession>
<dbReference type="OrthoDB" id="2410288at2759"/>
<evidence type="ECO:0000313" key="5">
    <source>
        <dbReference type="Proteomes" id="UP000789570"/>
    </source>
</evidence>
<feature type="region of interest" description="Disordered" evidence="2">
    <location>
        <begin position="360"/>
        <end position="382"/>
    </location>
</feature>
<name>A0A9N9NAC3_9GLOM</name>
<dbReference type="InterPro" id="IPR007527">
    <property type="entry name" value="Znf_SWIM"/>
</dbReference>
<dbReference type="Proteomes" id="UP000789570">
    <property type="component" value="Unassembled WGS sequence"/>
</dbReference>
<keyword evidence="1" id="KW-0479">Metal-binding</keyword>
<dbReference type="PROSITE" id="PS50966">
    <property type="entry name" value="ZF_SWIM"/>
    <property type="match status" value="1"/>
</dbReference>
<keyword evidence="1" id="KW-0863">Zinc-finger</keyword>
<dbReference type="EMBL" id="CAJVPQ010009901">
    <property type="protein sequence ID" value="CAG8718886.1"/>
    <property type="molecule type" value="Genomic_DNA"/>
</dbReference>
<organism evidence="4 5">
    <name type="scientific">Funneliformis caledonium</name>
    <dbReference type="NCBI Taxonomy" id="1117310"/>
    <lineage>
        <taxon>Eukaryota</taxon>
        <taxon>Fungi</taxon>
        <taxon>Fungi incertae sedis</taxon>
        <taxon>Mucoromycota</taxon>
        <taxon>Glomeromycotina</taxon>
        <taxon>Glomeromycetes</taxon>
        <taxon>Glomerales</taxon>
        <taxon>Glomeraceae</taxon>
        <taxon>Funneliformis</taxon>
    </lineage>
</organism>
<protein>
    <submittedName>
        <fullName evidence="4">5888_t:CDS:1</fullName>
    </submittedName>
</protein>
<keyword evidence="5" id="KW-1185">Reference proteome</keyword>
<dbReference type="AlphaFoldDB" id="A0A9N9NAC3"/>
<proteinExistence type="predicted"/>
<evidence type="ECO:0000256" key="2">
    <source>
        <dbReference type="SAM" id="MobiDB-lite"/>
    </source>
</evidence>